<name>A0A4P7IAQ1_9ACTN</name>
<feature type="transmembrane region" description="Helical" evidence="1">
    <location>
        <begin position="20"/>
        <end position="43"/>
    </location>
</feature>
<sequence length="143" mass="15286">MRAPRLWSRRPREERGAAALEFALVLIPLLMILGGIVNFGVAFGQQLALDNAVRQAARAAVVDAGGDVVAIAVTEFDNSALAATDTPTITFPGAISTCEDSDFGQSLTVAGDVTTEFLFPWMLPGLPDEIDIHSEAEFQCEYS</sequence>
<proteinExistence type="predicted"/>
<dbReference type="KEGG" id="nsn:EXE58_00355"/>
<dbReference type="EMBL" id="CP038436">
    <property type="protein sequence ID" value="QBX54075.1"/>
    <property type="molecule type" value="Genomic_DNA"/>
</dbReference>
<evidence type="ECO:0000313" key="4">
    <source>
        <dbReference type="Proteomes" id="UP000294853"/>
    </source>
</evidence>
<gene>
    <name evidence="3" type="ORF">EXE58_00355</name>
</gene>
<organism evidence="3 4">
    <name type="scientific">Nocardioides seonyuensis</name>
    <dbReference type="NCBI Taxonomy" id="2518371"/>
    <lineage>
        <taxon>Bacteria</taxon>
        <taxon>Bacillati</taxon>
        <taxon>Actinomycetota</taxon>
        <taxon>Actinomycetes</taxon>
        <taxon>Propionibacteriales</taxon>
        <taxon>Nocardioidaceae</taxon>
        <taxon>Nocardioides</taxon>
    </lineage>
</organism>
<feature type="domain" description="TadE-like" evidence="2">
    <location>
        <begin position="16"/>
        <end position="58"/>
    </location>
</feature>
<protein>
    <submittedName>
        <fullName evidence="3">Pilus assembly protein</fullName>
    </submittedName>
</protein>
<dbReference type="RefSeq" id="WP_135266050.1">
    <property type="nucleotide sequence ID" value="NZ_CP038436.1"/>
</dbReference>
<dbReference type="OrthoDB" id="5190946at2"/>
<keyword evidence="1" id="KW-1133">Transmembrane helix</keyword>
<dbReference type="InterPro" id="IPR012495">
    <property type="entry name" value="TadE-like_dom"/>
</dbReference>
<evidence type="ECO:0000256" key="1">
    <source>
        <dbReference type="SAM" id="Phobius"/>
    </source>
</evidence>
<dbReference type="AlphaFoldDB" id="A0A4P7IAQ1"/>
<evidence type="ECO:0000313" key="3">
    <source>
        <dbReference type="EMBL" id="QBX54075.1"/>
    </source>
</evidence>
<keyword evidence="4" id="KW-1185">Reference proteome</keyword>
<evidence type="ECO:0000259" key="2">
    <source>
        <dbReference type="Pfam" id="PF07811"/>
    </source>
</evidence>
<accession>A0A4P7IAQ1</accession>
<dbReference type="Pfam" id="PF07811">
    <property type="entry name" value="TadE"/>
    <property type="match status" value="1"/>
</dbReference>
<reference evidence="3 4" key="1">
    <citation type="submission" date="2019-03" db="EMBL/GenBank/DDBJ databases">
        <title>Three New Species of Nocardioides, Nocardioides euryhalodurans sp. nov., Nocardioides seonyuensis sp. nov. and Nocardioides eburneoflavus sp. nov. Iolated from Soil.</title>
        <authorList>
            <person name="Roh S.G."/>
            <person name="Lee C."/>
            <person name="Kim M.-K."/>
            <person name="Kim S.B."/>
        </authorList>
    </citation>
    <scope>NUCLEOTIDE SEQUENCE [LARGE SCALE GENOMIC DNA]</scope>
    <source>
        <strain evidence="3 4">MMS17-SY207-3</strain>
    </source>
</reference>
<dbReference type="Proteomes" id="UP000294853">
    <property type="component" value="Chromosome"/>
</dbReference>
<keyword evidence="1" id="KW-0812">Transmembrane</keyword>
<keyword evidence="1" id="KW-0472">Membrane</keyword>